<evidence type="ECO:0000313" key="1">
    <source>
        <dbReference type="EMBL" id="KAL0014389.1"/>
    </source>
</evidence>
<evidence type="ECO:0008006" key="3">
    <source>
        <dbReference type="Google" id="ProtNLM"/>
    </source>
</evidence>
<sequence>MAEKITLPTSAVLLEMMAAWRAVAFVHELGLNNAILEGDFEIVIKALNHVGPSLSSIVLISYLFDSKF</sequence>
<proteinExistence type="predicted"/>
<dbReference type="AlphaFoldDB" id="A0AAW2DW70"/>
<reference evidence="1 2" key="1">
    <citation type="submission" date="2024-01" db="EMBL/GenBank/DDBJ databases">
        <title>A telomere-to-telomere, gap-free genome of sweet tea (Lithocarpus litseifolius).</title>
        <authorList>
            <person name="Zhou J."/>
        </authorList>
    </citation>
    <scope>NUCLEOTIDE SEQUENCE [LARGE SCALE GENOMIC DNA]</scope>
    <source>
        <strain evidence="1">Zhou-2022a</strain>
        <tissue evidence="1">Leaf</tissue>
    </source>
</reference>
<gene>
    <name evidence="1" type="ORF">SO802_001458</name>
</gene>
<organism evidence="1 2">
    <name type="scientific">Lithocarpus litseifolius</name>
    <dbReference type="NCBI Taxonomy" id="425828"/>
    <lineage>
        <taxon>Eukaryota</taxon>
        <taxon>Viridiplantae</taxon>
        <taxon>Streptophyta</taxon>
        <taxon>Embryophyta</taxon>
        <taxon>Tracheophyta</taxon>
        <taxon>Spermatophyta</taxon>
        <taxon>Magnoliopsida</taxon>
        <taxon>eudicotyledons</taxon>
        <taxon>Gunneridae</taxon>
        <taxon>Pentapetalae</taxon>
        <taxon>rosids</taxon>
        <taxon>fabids</taxon>
        <taxon>Fagales</taxon>
        <taxon>Fagaceae</taxon>
        <taxon>Lithocarpus</taxon>
    </lineage>
</organism>
<name>A0AAW2DW70_9ROSI</name>
<accession>A0AAW2DW70</accession>
<protein>
    <recommendedName>
        <fullName evidence="3">RNase H type-1 domain-containing protein</fullName>
    </recommendedName>
</protein>
<comment type="caution">
    <text evidence="1">The sequence shown here is derived from an EMBL/GenBank/DDBJ whole genome shotgun (WGS) entry which is preliminary data.</text>
</comment>
<evidence type="ECO:0000313" key="2">
    <source>
        <dbReference type="Proteomes" id="UP001459277"/>
    </source>
</evidence>
<dbReference type="EMBL" id="JAZDWU010000001">
    <property type="protein sequence ID" value="KAL0014389.1"/>
    <property type="molecule type" value="Genomic_DNA"/>
</dbReference>
<dbReference type="Proteomes" id="UP001459277">
    <property type="component" value="Unassembled WGS sequence"/>
</dbReference>
<keyword evidence="2" id="KW-1185">Reference proteome</keyword>